<evidence type="ECO:0000313" key="4">
    <source>
        <dbReference type="Proteomes" id="UP000663828"/>
    </source>
</evidence>
<sequence length="261" mass="29430">MAFPVDTFKSNLFGQLKSYSNAVQGVFEQRIARPILAFKRDLSRPTSEARTTSDHDVETSSRARQGSTSSSSPLEIIEIDASGSFKSIFDKVKNTFSPSTKRRTSDNTTTVITADDDSQKQVKAYNKPSRKAFLQSRKSVSFADDVDADSDSDTNNQYSIDDRNTIVQNARTLADQILLDSIDEISMNKYSEDDFIDDFHHTIRPRRISSNNVEDLVYQDLSAEIVAYVLKHALRTIKKEQEQITSGTENTNDDDDFIDLK</sequence>
<dbReference type="EMBL" id="CAJNOJ010000061">
    <property type="protein sequence ID" value="CAF0999639.1"/>
    <property type="molecule type" value="Genomic_DNA"/>
</dbReference>
<proteinExistence type="predicted"/>
<name>A0A815JA04_ADIRI</name>
<dbReference type="Proteomes" id="UP000663852">
    <property type="component" value="Unassembled WGS sequence"/>
</dbReference>
<dbReference type="OrthoDB" id="10021492at2759"/>
<reference evidence="3" key="1">
    <citation type="submission" date="2021-02" db="EMBL/GenBank/DDBJ databases">
        <authorList>
            <person name="Nowell W R."/>
        </authorList>
    </citation>
    <scope>NUCLEOTIDE SEQUENCE</scope>
</reference>
<evidence type="ECO:0000256" key="1">
    <source>
        <dbReference type="SAM" id="MobiDB-lite"/>
    </source>
</evidence>
<gene>
    <name evidence="2" type="ORF">EDS130_LOCUS14816</name>
    <name evidence="3" type="ORF">XAT740_LOCUS32906</name>
</gene>
<feature type="compositionally biased region" description="Basic and acidic residues" evidence="1">
    <location>
        <begin position="51"/>
        <end position="61"/>
    </location>
</feature>
<evidence type="ECO:0000313" key="3">
    <source>
        <dbReference type="EMBL" id="CAF1377874.1"/>
    </source>
</evidence>
<comment type="caution">
    <text evidence="3">The sequence shown here is derived from an EMBL/GenBank/DDBJ whole genome shotgun (WGS) entry which is preliminary data.</text>
</comment>
<feature type="region of interest" description="Disordered" evidence="1">
    <location>
        <begin position="42"/>
        <end position="73"/>
    </location>
</feature>
<evidence type="ECO:0000313" key="2">
    <source>
        <dbReference type="EMBL" id="CAF0999639.1"/>
    </source>
</evidence>
<organism evidence="3 4">
    <name type="scientific">Adineta ricciae</name>
    <name type="common">Rotifer</name>
    <dbReference type="NCBI Taxonomy" id="249248"/>
    <lineage>
        <taxon>Eukaryota</taxon>
        <taxon>Metazoa</taxon>
        <taxon>Spiralia</taxon>
        <taxon>Gnathifera</taxon>
        <taxon>Rotifera</taxon>
        <taxon>Eurotatoria</taxon>
        <taxon>Bdelloidea</taxon>
        <taxon>Adinetida</taxon>
        <taxon>Adinetidae</taxon>
        <taxon>Adineta</taxon>
    </lineage>
</organism>
<dbReference type="AlphaFoldDB" id="A0A815JA04"/>
<dbReference type="EMBL" id="CAJNOR010003104">
    <property type="protein sequence ID" value="CAF1377874.1"/>
    <property type="molecule type" value="Genomic_DNA"/>
</dbReference>
<dbReference type="Proteomes" id="UP000663828">
    <property type="component" value="Unassembled WGS sequence"/>
</dbReference>
<feature type="compositionally biased region" description="Low complexity" evidence="1">
    <location>
        <begin position="62"/>
        <end position="72"/>
    </location>
</feature>
<keyword evidence="4" id="KW-1185">Reference proteome</keyword>
<protein>
    <submittedName>
        <fullName evidence="3">Uncharacterized protein</fullName>
    </submittedName>
</protein>
<accession>A0A815JA04</accession>